<keyword evidence="5" id="KW-0482">Metalloprotease</keyword>
<dbReference type="RefSeq" id="WP_267622239.1">
    <property type="nucleotide sequence ID" value="NZ_JAODIW010000006.1"/>
</dbReference>
<keyword evidence="1" id="KW-0645">Protease</keyword>
<dbReference type="SMART" id="SM00232">
    <property type="entry name" value="JAB_MPN"/>
    <property type="match status" value="1"/>
</dbReference>
<reference evidence="8 9" key="1">
    <citation type="journal article" date="2019" name="Int. J. Syst. Evol. Microbiol.">
        <title>The Global Catalogue of Microorganisms (GCM) 10K type strain sequencing project: providing services to taxonomists for standard genome sequencing and annotation.</title>
        <authorList>
            <consortium name="The Broad Institute Genomics Platform"/>
            <consortium name="The Broad Institute Genome Sequencing Center for Infectious Disease"/>
            <person name="Wu L."/>
            <person name="Ma J."/>
        </authorList>
    </citation>
    <scope>NUCLEOTIDE SEQUENCE [LARGE SCALE GENOMIC DNA]</scope>
    <source>
        <strain evidence="8 9">CGMCC 1.12553</strain>
    </source>
</reference>
<gene>
    <name evidence="8" type="ORF">ACFO0N_05790</name>
</gene>
<dbReference type="InterPro" id="IPR028090">
    <property type="entry name" value="JAB_dom_prok"/>
</dbReference>
<dbReference type="GO" id="GO:0006508">
    <property type="term" value="P:proteolysis"/>
    <property type="evidence" value="ECO:0007669"/>
    <property type="project" value="UniProtKB-KW"/>
</dbReference>
<sequence length="147" mass="16117">MTSRNLLLDASVRDALRSHARSGAPREVCGVLIGSRADPDESDAVRDARPVPNVAADPRTHYELDPEATLAEIEAAEAAGDDVVGFYHSHPRGPPEPSDTDRRQATWPGYVYCIVVPGSDEDEEFVVRAWRWTGEAFESLTVEVVDD</sequence>
<keyword evidence="4" id="KW-0862">Zinc</keyword>
<evidence type="ECO:0000256" key="6">
    <source>
        <dbReference type="SAM" id="MobiDB-lite"/>
    </source>
</evidence>
<dbReference type="PANTHER" id="PTHR34858:SF1">
    <property type="entry name" value="CYSO-CYSTEINE PEPTIDASE"/>
    <property type="match status" value="1"/>
</dbReference>
<dbReference type="AlphaFoldDB" id="A0ABD5P975"/>
<dbReference type="InterPro" id="IPR051929">
    <property type="entry name" value="VirAsm_ModProt"/>
</dbReference>
<comment type="caution">
    <text evidence="8">The sequence shown here is derived from an EMBL/GenBank/DDBJ whole genome shotgun (WGS) entry which is preliminary data.</text>
</comment>
<proteinExistence type="predicted"/>
<dbReference type="Pfam" id="PF14464">
    <property type="entry name" value="Prok-JAB"/>
    <property type="match status" value="1"/>
</dbReference>
<evidence type="ECO:0000256" key="1">
    <source>
        <dbReference type="ARBA" id="ARBA00022670"/>
    </source>
</evidence>
<feature type="region of interest" description="Disordered" evidence="6">
    <location>
        <begin position="84"/>
        <end position="104"/>
    </location>
</feature>
<evidence type="ECO:0000256" key="3">
    <source>
        <dbReference type="ARBA" id="ARBA00022801"/>
    </source>
</evidence>
<evidence type="ECO:0000256" key="2">
    <source>
        <dbReference type="ARBA" id="ARBA00022723"/>
    </source>
</evidence>
<keyword evidence="9" id="KW-1185">Reference proteome</keyword>
<dbReference type="PROSITE" id="PS50249">
    <property type="entry name" value="MPN"/>
    <property type="match status" value="1"/>
</dbReference>
<evidence type="ECO:0000313" key="8">
    <source>
        <dbReference type="EMBL" id="MFC4357461.1"/>
    </source>
</evidence>
<dbReference type="GO" id="GO:0046872">
    <property type="term" value="F:metal ion binding"/>
    <property type="evidence" value="ECO:0007669"/>
    <property type="project" value="UniProtKB-KW"/>
</dbReference>
<dbReference type="InterPro" id="IPR037518">
    <property type="entry name" value="MPN"/>
</dbReference>
<evidence type="ECO:0000256" key="4">
    <source>
        <dbReference type="ARBA" id="ARBA00022833"/>
    </source>
</evidence>
<keyword evidence="2" id="KW-0479">Metal-binding</keyword>
<accession>A0ABD5P975</accession>
<evidence type="ECO:0000256" key="5">
    <source>
        <dbReference type="ARBA" id="ARBA00023049"/>
    </source>
</evidence>
<dbReference type="Gene3D" id="3.40.140.10">
    <property type="entry name" value="Cytidine Deaminase, domain 2"/>
    <property type="match status" value="1"/>
</dbReference>
<dbReference type="PANTHER" id="PTHR34858">
    <property type="entry name" value="CYSO-CYSTEINE PEPTIDASE"/>
    <property type="match status" value="1"/>
</dbReference>
<protein>
    <submittedName>
        <fullName evidence="8">Desampylase</fullName>
        <ecNumber evidence="8">3.4.19.15</ecNumber>
    </submittedName>
</protein>
<dbReference type="InterPro" id="IPR053551">
    <property type="entry name" value="Metalloprotease_DSAMP"/>
</dbReference>
<evidence type="ECO:0000259" key="7">
    <source>
        <dbReference type="PROSITE" id="PS50249"/>
    </source>
</evidence>
<dbReference type="GO" id="GO:0008237">
    <property type="term" value="F:metallopeptidase activity"/>
    <property type="evidence" value="ECO:0007669"/>
    <property type="project" value="UniProtKB-KW"/>
</dbReference>
<dbReference type="CDD" id="cd08070">
    <property type="entry name" value="MPN_like"/>
    <property type="match status" value="1"/>
</dbReference>
<dbReference type="EMBL" id="JBHSDS010000003">
    <property type="protein sequence ID" value="MFC4357461.1"/>
    <property type="molecule type" value="Genomic_DNA"/>
</dbReference>
<evidence type="ECO:0000313" key="9">
    <source>
        <dbReference type="Proteomes" id="UP001595921"/>
    </source>
</evidence>
<keyword evidence="3 8" id="KW-0378">Hydrolase</keyword>
<organism evidence="8 9">
    <name type="scientific">Halobium salinum</name>
    <dbReference type="NCBI Taxonomy" id="1364940"/>
    <lineage>
        <taxon>Archaea</taxon>
        <taxon>Methanobacteriati</taxon>
        <taxon>Methanobacteriota</taxon>
        <taxon>Stenosarchaea group</taxon>
        <taxon>Halobacteria</taxon>
        <taxon>Halobacteriales</taxon>
        <taxon>Haloferacaceae</taxon>
        <taxon>Halobium</taxon>
    </lineage>
</organism>
<feature type="domain" description="MPN" evidence="7">
    <location>
        <begin position="6"/>
        <end position="136"/>
    </location>
</feature>
<name>A0ABD5P975_9EURY</name>
<dbReference type="SUPFAM" id="SSF102712">
    <property type="entry name" value="JAB1/MPN domain"/>
    <property type="match status" value="1"/>
</dbReference>
<dbReference type="Proteomes" id="UP001595921">
    <property type="component" value="Unassembled WGS sequence"/>
</dbReference>
<dbReference type="InterPro" id="IPR000555">
    <property type="entry name" value="JAMM/MPN+_dom"/>
</dbReference>
<dbReference type="NCBIfam" id="NF041370">
    <property type="entry name" value="desamp_Halo"/>
    <property type="match status" value="1"/>
</dbReference>
<dbReference type="EC" id="3.4.19.15" evidence="8"/>